<dbReference type="KEGG" id="acis:CBP35_19895"/>
<dbReference type="InterPro" id="IPR050810">
    <property type="entry name" value="Bact_Secretion_Sys_Channel"/>
</dbReference>
<evidence type="ECO:0000313" key="7">
    <source>
        <dbReference type="EMBL" id="ART61237.1"/>
    </source>
</evidence>
<organism evidence="7 8">
    <name type="scientific">Acidovorax carolinensis</name>
    <dbReference type="NCBI Taxonomy" id="553814"/>
    <lineage>
        <taxon>Bacteria</taxon>
        <taxon>Pseudomonadati</taxon>
        <taxon>Pseudomonadota</taxon>
        <taxon>Betaproteobacteria</taxon>
        <taxon>Burkholderiales</taxon>
        <taxon>Comamonadaceae</taxon>
        <taxon>Acidovorax</taxon>
    </lineage>
</organism>
<comment type="subcellular location">
    <subcellularLocation>
        <location evidence="1">Membrane</location>
    </subcellularLocation>
</comment>
<comment type="similarity">
    <text evidence="4">Belongs to the bacterial secretin family.</text>
</comment>
<dbReference type="EMBL" id="CP021367">
    <property type="protein sequence ID" value="ART61237.1"/>
    <property type="molecule type" value="Genomic_DNA"/>
</dbReference>
<keyword evidence="2 5" id="KW-0732">Signal</keyword>
<reference evidence="7" key="1">
    <citation type="submission" date="2017-05" db="EMBL/GenBank/DDBJ databases">
        <title>Polyphasic characterization of four soil-derived phenanthrene-degrading Acidovorax strains and proposal of Acidovorax phenanthrenivorans sp. nov.</title>
        <authorList>
            <person name="Singleton D."/>
            <person name="Lee J."/>
            <person name="Dickey A.N."/>
            <person name="Stroud A."/>
            <person name="Scholl E.H."/>
            <person name="Wright F.A."/>
            <person name="Aitken M.D."/>
        </authorList>
    </citation>
    <scope>NUCLEOTIDE SEQUENCE</scope>
    <source>
        <strain evidence="7">P4</strain>
        <plasmid evidence="7">pACP4.1</plasmid>
    </source>
</reference>
<feature type="domain" description="Type II/III secretion system secretin-like" evidence="6">
    <location>
        <begin position="339"/>
        <end position="506"/>
    </location>
</feature>
<gene>
    <name evidence="7" type="ORF">CBP36_19925</name>
</gene>
<dbReference type="GO" id="GO:0016020">
    <property type="term" value="C:membrane"/>
    <property type="evidence" value="ECO:0007669"/>
    <property type="project" value="UniProtKB-SubCell"/>
</dbReference>
<dbReference type="GO" id="GO:0009306">
    <property type="term" value="P:protein secretion"/>
    <property type="evidence" value="ECO:0007669"/>
    <property type="project" value="InterPro"/>
</dbReference>
<protein>
    <recommendedName>
        <fullName evidence="6">Type II/III secretion system secretin-like domain-containing protein</fullName>
    </recommendedName>
</protein>
<keyword evidence="8" id="KW-1185">Reference proteome</keyword>
<dbReference type="KEGG" id="acip:CBP36_19925"/>
<dbReference type="PROSITE" id="PS51257">
    <property type="entry name" value="PROKAR_LIPOPROTEIN"/>
    <property type="match status" value="1"/>
</dbReference>
<evidence type="ECO:0000313" key="8">
    <source>
        <dbReference type="Proteomes" id="UP000194440"/>
    </source>
</evidence>
<dbReference type="Pfam" id="PF00263">
    <property type="entry name" value="Secretin"/>
    <property type="match status" value="1"/>
</dbReference>
<evidence type="ECO:0000256" key="2">
    <source>
        <dbReference type="ARBA" id="ARBA00022729"/>
    </source>
</evidence>
<feature type="chain" id="PRO_5013212649" description="Type II/III secretion system secretin-like domain-containing protein" evidence="5">
    <location>
        <begin position="24"/>
        <end position="511"/>
    </location>
</feature>
<evidence type="ECO:0000256" key="5">
    <source>
        <dbReference type="SAM" id="SignalP"/>
    </source>
</evidence>
<feature type="signal peptide" evidence="5">
    <location>
        <begin position="1"/>
        <end position="23"/>
    </location>
</feature>
<name>A0A240UIB4_9BURK</name>
<dbReference type="Proteomes" id="UP000194440">
    <property type="component" value="Plasmid pACP4.1"/>
</dbReference>
<accession>A0A240UIB4</accession>
<evidence type="ECO:0000256" key="1">
    <source>
        <dbReference type="ARBA" id="ARBA00004370"/>
    </source>
</evidence>
<dbReference type="AlphaFoldDB" id="A0A240UIB4"/>
<dbReference type="InterPro" id="IPR004846">
    <property type="entry name" value="T2SS/T3SS_dom"/>
</dbReference>
<evidence type="ECO:0000259" key="6">
    <source>
        <dbReference type="Pfam" id="PF00263"/>
    </source>
</evidence>
<keyword evidence="3" id="KW-0472">Membrane</keyword>
<proteinExistence type="inferred from homology"/>
<geneLocation type="plasmid" evidence="7 8">
    <name>pACP4.1</name>
</geneLocation>
<evidence type="ECO:0000256" key="3">
    <source>
        <dbReference type="ARBA" id="ARBA00023136"/>
    </source>
</evidence>
<dbReference type="PANTHER" id="PTHR30332">
    <property type="entry name" value="PROBABLE GENERAL SECRETION PATHWAY PROTEIN D"/>
    <property type="match status" value="1"/>
</dbReference>
<keyword evidence="7" id="KW-0614">Plasmid</keyword>
<dbReference type="PANTHER" id="PTHR30332:SF24">
    <property type="entry name" value="SECRETIN GSPD-RELATED"/>
    <property type="match status" value="1"/>
</dbReference>
<evidence type="ECO:0000256" key="4">
    <source>
        <dbReference type="RuleBase" id="RU004003"/>
    </source>
</evidence>
<sequence length="511" mass="54446">MNRSKMKTIGQKIALIVALSVTAGCSVVEHNTAKKETEGSMKSAESLMATALDGRGSPRAVMSDGVWVNKRSVTVREEQLPAIFRSPVSVSFATRTSTRDIANVVSRETGIRFAFSPDIQQEISLPFFNAGFNSGDDLKSLLDRITSQQNISWKYQDGSVELYRFDTKVFQLAVLPGTTTFNADVSNKNSAGGESSSGAQSISGQTSKYSYKLDFWGGIKNDVKGLVQTGSYSVSETNGTITVTGTPQILASVESYVKNLNAMKMRQVALEVRAYSVEARNGRDFGMSWDAFYANLGKDLTYNLVTPLASNVGLGALSAVLGPNSTSKWANSKAIFNSLSTLGNTSVAAESSQVVLSGESLSITSLRKVGYLSEVQTSNVPNSGTQTSLKQATENEGFAMTLTPNIISGNYVQIAGAIDLSSIDKFSNISSGGQTIQTPDVSTRSLPVRVGLRTGETYIFGLRQNTSSTDDSGILGASSWLTPAGGQHGSKESRKTIVVTVTAHIVNPATR</sequence>